<dbReference type="SUPFAM" id="SSF48371">
    <property type="entry name" value="ARM repeat"/>
    <property type="match status" value="1"/>
</dbReference>
<feature type="region of interest" description="Disordered" evidence="1">
    <location>
        <begin position="265"/>
        <end position="284"/>
    </location>
</feature>
<feature type="region of interest" description="Disordered" evidence="1">
    <location>
        <begin position="148"/>
        <end position="221"/>
    </location>
</feature>
<protein>
    <submittedName>
        <fullName evidence="2">Uncharacterized protein</fullName>
    </submittedName>
</protein>
<feature type="compositionally biased region" description="Pro residues" evidence="1">
    <location>
        <begin position="209"/>
        <end position="221"/>
    </location>
</feature>
<accession>A0A7S2HAF3</accession>
<gene>
    <name evidence="2" type="ORF">CBRE1094_LOCUS25891</name>
</gene>
<feature type="compositionally biased region" description="Basic and acidic residues" evidence="1">
    <location>
        <begin position="273"/>
        <end position="283"/>
    </location>
</feature>
<feature type="region of interest" description="Disordered" evidence="1">
    <location>
        <begin position="613"/>
        <end position="666"/>
    </location>
</feature>
<feature type="compositionally biased region" description="Low complexity" evidence="1">
    <location>
        <begin position="178"/>
        <end position="196"/>
    </location>
</feature>
<name>A0A7S2HAF3_9EUKA</name>
<feature type="compositionally biased region" description="Low complexity" evidence="1">
    <location>
        <begin position="615"/>
        <end position="641"/>
    </location>
</feature>
<proteinExistence type="predicted"/>
<evidence type="ECO:0000256" key="1">
    <source>
        <dbReference type="SAM" id="MobiDB-lite"/>
    </source>
</evidence>
<feature type="compositionally biased region" description="Pro residues" evidence="1">
    <location>
        <begin position="312"/>
        <end position="321"/>
    </location>
</feature>
<feature type="region of interest" description="Disordered" evidence="1">
    <location>
        <begin position="1"/>
        <end position="64"/>
    </location>
</feature>
<sequence>MKQDGTQLLDAGTQPFGLDEVPTARDNQPPNSRESDETTQPPSRRESCISPTQPPPHEMLDDRTLPAGFTFSRGAAMAAHANGAVGPERSGGITCGSTDAAVGGSSDVELDFAEASSRSSPSWTLRPDRTMERAPRLDALTNAASAMRLTDDTSEPPPAMSGHTSPAKPAFALPPSPTGTSASASTTPCATATAATDWLPTSRRVETPDTPPHLEPSPQLTPLPVVQMANLGGIPMADCVEGSPVPSPQLTPLPGTNVAYVAGQEQQLHRTTHRPDGRTREDAAAASLSLMRDTPHELTQLPSSASAMSAATPPPPSPPSDPACSRFNDPPPPPIATPTRPAAAPPAAAAPSSSRHSSKAVSQRVLSSIELIDLTSNAMLELTPYNHGAGGEAPSSASHESSGRGRTSFEELCSYAEPGRTKELIAAGALPVFLRALTSENGRMQRIALRALLALILGARDLPGPMSAVLETVLGMSFLKGSLQALQLLNTLAAQPHCAARLLEPDKFEGILAVVDIQTDHGEFNASTQALRVIDAVLLHGANAGTLDNDHIVRVIETAERVGIAANGVDEAALEAAVHTVGQAQRLMHPTDAMASGAVELGERFKMWMAKNLQSPTGSSTPGSSTPADGTGTGTPGTPQGIAEARSAMRSPSRRLSDSWRRLSNV</sequence>
<dbReference type="EMBL" id="HBGU01047587">
    <property type="protein sequence ID" value="CAD9485111.1"/>
    <property type="molecule type" value="Transcribed_RNA"/>
</dbReference>
<feature type="compositionally biased region" description="Low complexity" evidence="1">
    <location>
        <begin position="302"/>
        <end position="311"/>
    </location>
</feature>
<evidence type="ECO:0000313" key="2">
    <source>
        <dbReference type="EMBL" id="CAD9485111.1"/>
    </source>
</evidence>
<dbReference type="AlphaFoldDB" id="A0A7S2HAF3"/>
<feature type="compositionally biased region" description="Polar residues" evidence="1">
    <location>
        <begin position="25"/>
        <end position="42"/>
    </location>
</feature>
<reference evidence="2" key="1">
    <citation type="submission" date="2021-01" db="EMBL/GenBank/DDBJ databases">
        <authorList>
            <person name="Corre E."/>
            <person name="Pelletier E."/>
            <person name="Niang G."/>
            <person name="Scheremetjew M."/>
            <person name="Finn R."/>
            <person name="Kale V."/>
            <person name="Holt S."/>
            <person name="Cochrane G."/>
            <person name="Meng A."/>
            <person name="Brown T."/>
            <person name="Cohen L."/>
        </authorList>
    </citation>
    <scope>NUCLEOTIDE SEQUENCE</scope>
    <source>
        <strain evidence="2">UTEX LB 985</strain>
    </source>
</reference>
<feature type="compositionally biased region" description="Polar residues" evidence="1">
    <location>
        <begin position="352"/>
        <end position="361"/>
    </location>
</feature>
<feature type="region of interest" description="Disordered" evidence="1">
    <location>
        <begin position="302"/>
        <end position="361"/>
    </location>
</feature>
<dbReference type="InterPro" id="IPR016024">
    <property type="entry name" value="ARM-type_fold"/>
</dbReference>
<feature type="compositionally biased region" description="Low complexity" evidence="1">
    <location>
        <begin position="337"/>
        <end position="351"/>
    </location>
</feature>
<feature type="region of interest" description="Disordered" evidence="1">
    <location>
        <begin position="385"/>
        <end position="405"/>
    </location>
</feature>
<organism evidence="2">
    <name type="scientific">Haptolina brevifila</name>
    <dbReference type="NCBI Taxonomy" id="156173"/>
    <lineage>
        <taxon>Eukaryota</taxon>
        <taxon>Haptista</taxon>
        <taxon>Haptophyta</taxon>
        <taxon>Prymnesiophyceae</taxon>
        <taxon>Prymnesiales</taxon>
        <taxon>Prymnesiaceae</taxon>
        <taxon>Haptolina</taxon>
    </lineage>
</organism>
<feature type="compositionally biased region" description="Basic and acidic residues" evidence="1">
    <location>
        <begin position="655"/>
        <end position="666"/>
    </location>
</feature>